<dbReference type="GO" id="GO:0003723">
    <property type="term" value="F:RNA binding"/>
    <property type="evidence" value="ECO:0007669"/>
    <property type="project" value="UniProtKB-UniRule"/>
</dbReference>
<organism evidence="4 5">
    <name type="scientific">Thalassiosira oceanica</name>
    <name type="common">Marine diatom</name>
    <dbReference type="NCBI Taxonomy" id="159749"/>
    <lineage>
        <taxon>Eukaryota</taxon>
        <taxon>Sar</taxon>
        <taxon>Stramenopiles</taxon>
        <taxon>Ochrophyta</taxon>
        <taxon>Bacillariophyta</taxon>
        <taxon>Coscinodiscophyceae</taxon>
        <taxon>Thalassiosirophycidae</taxon>
        <taxon>Thalassiosirales</taxon>
        <taxon>Thalassiosiraceae</taxon>
        <taxon>Thalassiosira</taxon>
    </lineage>
</organism>
<accession>K0SNA1</accession>
<dbReference type="InterPro" id="IPR000504">
    <property type="entry name" value="RRM_dom"/>
</dbReference>
<dbReference type="eggNOG" id="ENOG502SJKJ">
    <property type="taxonomic scope" value="Eukaryota"/>
</dbReference>
<feature type="compositionally biased region" description="Low complexity" evidence="2">
    <location>
        <begin position="982"/>
        <end position="994"/>
    </location>
</feature>
<keyword evidence="1" id="KW-0694">RNA-binding</keyword>
<dbReference type="CDD" id="cd00590">
    <property type="entry name" value="RRM_SF"/>
    <property type="match status" value="1"/>
</dbReference>
<dbReference type="PROSITE" id="PS50102">
    <property type="entry name" value="RRM"/>
    <property type="match status" value="1"/>
</dbReference>
<dbReference type="OMA" id="AVRNCPY"/>
<feature type="region of interest" description="Disordered" evidence="2">
    <location>
        <begin position="929"/>
        <end position="1013"/>
    </location>
</feature>
<dbReference type="Gene3D" id="3.30.70.330">
    <property type="match status" value="1"/>
</dbReference>
<evidence type="ECO:0000256" key="1">
    <source>
        <dbReference type="PROSITE-ProRule" id="PRU00176"/>
    </source>
</evidence>
<feature type="domain" description="RRM" evidence="3">
    <location>
        <begin position="835"/>
        <end position="922"/>
    </location>
</feature>
<dbReference type="AlphaFoldDB" id="K0SNA1"/>
<dbReference type="OrthoDB" id="198184at2759"/>
<dbReference type="SMART" id="SM00360">
    <property type="entry name" value="RRM"/>
    <property type="match status" value="1"/>
</dbReference>
<feature type="compositionally biased region" description="Basic and acidic residues" evidence="2">
    <location>
        <begin position="807"/>
        <end position="816"/>
    </location>
</feature>
<evidence type="ECO:0000259" key="3">
    <source>
        <dbReference type="PROSITE" id="PS50102"/>
    </source>
</evidence>
<proteinExistence type="predicted"/>
<dbReference type="InterPro" id="IPR012677">
    <property type="entry name" value="Nucleotide-bd_a/b_plait_sf"/>
</dbReference>
<sequence>MGLLEIDNSVEMGMDSQIDLLGPAGGAGSRRAAAQHQLHIFCTTDSSNMSYNYDEFVQSIRACRREAFAATSPTVQVDAFTRGVQLLQDLSKHCPMTPLLWMEYAFDTERLMEGLISMEGGSDQHNGVHARKTALESCTGVLELALAEFSGCALLHLFYLESFADYIYQLESLRAQSESIGTVGMEDFDVRAVHAKLTDAFEQAWRCVGRGTHMNEASIVSEIYKLHGCFLLFRLLSATGNELEPVMAQISTLFNRWSDTPMGDDGNGEMMQEIEYIWDSSCALNDAGRGGWQQRKDELWAGIDARRRATSALASMLSSYENDLDVSMSSEGILFPRQALSQNYDESMKECCVNPHLQSLKRNDTKWQRILIADAESETPVSFLNGLGGADSSRAIAECPTVESLWSSYIAFLREEYSRNRLSEGSDEDVKSCRIAVASTLQNVCHRATRNCPYSASLFETKMNVIGLTSANLEPDDINRVISELTDLGFLTSNREAMLNLRLVAITVVKRHLLSLISLGGTTSDYDETEQIGFAGAAVGGKKMKSGILSYHSLAPVVLEEAADLLEDIHDMYDETDSYLFESFPTWTEGKVVFWKHRALSEAYILTPIRVELGRDEGLGDKETVRCFEKLVKSQKPSHPDSWREYIKYVGTSHFHYLAGGATQPSDGISATVSLARRCRDLYKRALSSVKKAGQTESQATSIHKWLGMGSLYFREYDMALVDLCREYVDFEKAVGSVESISNAISVVRGKLSGLDPSESSTAIVAPIKGDDTGDCKRKLEEDNIDYQEGFGEEDNFDQSRAKRTKVRTDLKQPKRSDGLHKVKVGKMVYPAHPFTVHVSNLNKETHDMDLVNVFKTECGGVVHAKILREKKFGKGGHHYHGESKGCGLVQFEERQTVEKALIKSGMLRVGGVVVSIHRSHMPAIGVVPPGAHRINPKGDGKHSKRNQAKKASKMKVDTNFGVGGDVEMKGPSGRKSRTDESSPSSLTFSALSFKPRAMKQKRPTLQLDKKKT</sequence>
<evidence type="ECO:0000313" key="4">
    <source>
        <dbReference type="EMBL" id="EJK67698.1"/>
    </source>
</evidence>
<dbReference type="InterPro" id="IPR035979">
    <property type="entry name" value="RBD_domain_sf"/>
</dbReference>
<feature type="compositionally biased region" description="Basic residues" evidence="2">
    <location>
        <begin position="943"/>
        <end position="954"/>
    </location>
</feature>
<comment type="caution">
    <text evidence="4">The sequence shown here is derived from an EMBL/GenBank/DDBJ whole genome shotgun (WGS) entry which is preliminary data.</text>
</comment>
<gene>
    <name evidence="4" type="ORF">THAOC_11235</name>
</gene>
<dbReference type="EMBL" id="AGNL01012762">
    <property type="protein sequence ID" value="EJK67698.1"/>
    <property type="molecule type" value="Genomic_DNA"/>
</dbReference>
<feature type="region of interest" description="Disordered" evidence="2">
    <location>
        <begin position="791"/>
        <end position="816"/>
    </location>
</feature>
<keyword evidence="5" id="KW-1185">Reference proteome</keyword>
<dbReference type="SUPFAM" id="SSF54928">
    <property type="entry name" value="RNA-binding domain, RBD"/>
    <property type="match status" value="1"/>
</dbReference>
<evidence type="ECO:0000313" key="5">
    <source>
        <dbReference type="Proteomes" id="UP000266841"/>
    </source>
</evidence>
<reference evidence="4 5" key="1">
    <citation type="journal article" date="2012" name="Genome Biol.">
        <title>Genome and low-iron response of an oceanic diatom adapted to chronic iron limitation.</title>
        <authorList>
            <person name="Lommer M."/>
            <person name="Specht M."/>
            <person name="Roy A.S."/>
            <person name="Kraemer L."/>
            <person name="Andreson R."/>
            <person name="Gutowska M.A."/>
            <person name="Wolf J."/>
            <person name="Bergner S.V."/>
            <person name="Schilhabel M.B."/>
            <person name="Klostermeier U.C."/>
            <person name="Beiko R.G."/>
            <person name="Rosenstiel P."/>
            <person name="Hippler M."/>
            <person name="Laroche J."/>
        </authorList>
    </citation>
    <scope>NUCLEOTIDE SEQUENCE [LARGE SCALE GENOMIC DNA]</scope>
    <source>
        <strain evidence="4 5">CCMP1005</strain>
    </source>
</reference>
<evidence type="ECO:0000256" key="2">
    <source>
        <dbReference type="SAM" id="MobiDB-lite"/>
    </source>
</evidence>
<dbReference type="Proteomes" id="UP000266841">
    <property type="component" value="Unassembled WGS sequence"/>
</dbReference>
<name>K0SNA1_THAOC</name>
<dbReference type="Pfam" id="PF00076">
    <property type="entry name" value="RRM_1"/>
    <property type="match status" value="1"/>
</dbReference>
<protein>
    <recommendedName>
        <fullName evidence="3">RRM domain-containing protein</fullName>
    </recommendedName>
</protein>